<accession>A0A9Q6WND1</accession>
<dbReference type="Proteomes" id="UP000509548">
    <property type="component" value="Chromosome 2"/>
</dbReference>
<name>A0A9Q6WND1_9BURK</name>
<dbReference type="EMBL" id="CP015959">
    <property type="protein sequence ID" value="QLB64351.1"/>
    <property type="molecule type" value="Genomic_DNA"/>
</dbReference>
<feature type="region of interest" description="Disordered" evidence="1">
    <location>
        <begin position="47"/>
        <end position="67"/>
    </location>
</feature>
<protein>
    <submittedName>
        <fullName evidence="2">Uncharacterized protein</fullName>
    </submittedName>
</protein>
<evidence type="ECO:0000256" key="1">
    <source>
        <dbReference type="SAM" id="MobiDB-lite"/>
    </source>
</evidence>
<reference evidence="2 3" key="1">
    <citation type="journal article" date="2014" name="Genome Announc.">
        <title>Draft Genome Sequence of the Haloacid-Degrading Burkholderia caribensis Strain MBA4.</title>
        <authorList>
            <person name="Pan Y."/>
            <person name="Kong K.F."/>
            <person name="Tsang J.S."/>
        </authorList>
    </citation>
    <scope>NUCLEOTIDE SEQUENCE [LARGE SCALE GENOMIC DNA]</scope>
    <source>
        <strain evidence="2 3">852011</strain>
    </source>
</reference>
<dbReference type="AlphaFoldDB" id="A0A9Q6WND1"/>
<gene>
    <name evidence="2" type="ORF">A9O66_17765</name>
</gene>
<feature type="compositionally biased region" description="Basic residues" evidence="1">
    <location>
        <begin position="57"/>
        <end position="67"/>
    </location>
</feature>
<evidence type="ECO:0000313" key="2">
    <source>
        <dbReference type="EMBL" id="QLB64351.1"/>
    </source>
</evidence>
<sequence>MKGIGTFMPCVQDKDPMKNDMQLRKDVEQELESDPSINAAGIGVEVRGAKYGGRSTRPYRHPRGASG</sequence>
<proteinExistence type="predicted"/>
<organism evidence="2 3">
    <name type="scientific">Paraburkholderia caribensis</name>
    <dbReference type="NCBI Taxonomy" id="75105"/>
    <lineage>
        <taxon>Bacteria</taxon>
        <taxon>Pseudomonadati</taxon>
        <taxon>Pseudomonadota</taxon>
        <taxon>Betaproteobacteria</taxon>
        <taxon>Burkholderiales</taxon>
        <taxon>Burkholderiaceae</taxon>
        <taxon>Paraburkholderia</taxon>
    </lineage>
</organism>
<evidence type="ECO:0000313" key="3">
    <source>
        <dbReference type="Proteomes" id="UP000509548"/>
    </source>
</evidence>